<evidence type="ECO:0000313" key="1">
    <source>
        <dbReference type="EMBL" id="SVC31626.1"/>
    </source>
</evidence>
<name>A0A382L4G3_9ZZZZ</name>
<reference evidence="1" key="1">
    <citation type="submission" date="2018-05" db="EMBL/GenBank/DDBJ databases">
        <authorList>
            <person name="Lanie J.A."/>
            <person name="Ng W.-L."/>
            <person name="Kazmierczak K.M."/>
            <person name="Andrzejewski T.M."/>
            <person name="Davidsen T.M."/>
            <person name="Wayne K.J."/>
            <person name="Tettelin H."/>
            <person name="Glass J.I."/>
            <person name="Rusch D."/>
            <person name="Podicherti R."/>
            <person name="Tsui H.-C.T."/>
            <person name="Winkler M.E."/>
        </authorList>
    </citation>
    <scope>NUCLEOTIDE SEQUENCE</scope>
</reference>
<proteinExistence type="predicted"/>
<accession>A0A382L4G3</accession>
<dbReference type="PROSITE" id="PS50005">
    <property type="entry name" value="TPR"/>
    <property type="match status" value="1"/>
</dbReference>
<dbReference type="EMBL" id="UINC01084725">
    <property type="protein sequence ID" value="SVC31626.1"/>
    <property type="molecule type" value="Genomic_DNA"/>
</dbReference>
<gene>
    <name evidence="1" type="ORF">METZ01_LOCUS284480</name>
</gene>
<dbReference type="SUPFAM" id="SSF48452">
    <property type="entry name" value="TPR-like"/>
    <property type="match status" value="1"/>
</dbReference>
<sequence length="161" mass="17905">MCLKNLMLIVIFLPTILISTLFAEEPLELSSIEGSHSVGHDQNMLGINSYNKKKFDQALKHFQTASVVDRKKGEIFFNIGLTFHQMGEHLESAKNFQWAMKLSSNNKKTSESKLIQQPNCDNNPKIPCNLAKPEKHKLRLNDVVTPQPHISQSGGGGGGGY</sequence>
<dbReference type="InterPro" id="IPR019734">
    <property type="entry name" value="TPR_rpt"/>
</dbReference>
<protein>
    <submittedName>
        <fullName evidence="1">Uncharacterized protein</fullName>
    </submittedName>
</protein>
<organism evidence="1">
    <name type="scientific">marine metagenome</name>
    <dbReference type="NCBI Taxonomy" id="408172"/>
    <lineage>
        <taxon>unclassified sequences</taxon>
        <taxon>metagenomes</taxon>
        <taxon>ecological metagenomes</taxon>
    </lineage>
</organism>
<dbReference type="SMART" id="SM00028">
    <property type="entry name" value="TPR"/>
    <property type="match status" value="2"/>
</dbReference>
<dbReference type="Gene3D" id="1.25.40.10">
    <property type="entry name" value="Tetratricopeptide repeat domain"/>
    <property type="match status" value="1"/>
</dbReference>
<dbReference type="InterPro" id="IPR011990">
    <property type="entry name" value="TPR-like_helical_dom_sf"/>
</dbReference>
<dbReference type="AlphaFoldDB" id="A0A382L4G3"/>